<evidence type="ECO:0000313" key="2">
    <source>
        <dbReference type="Proteomes" id="UP000033841"/>
    </source>
</evidence>
<dbReference type="AlphaFoldDB" id="A0A0G0LLQ2"/>
<reference evidence="1 2" key="1">
    <citation type="journal article" date="2015" name="Nature">
        <title>rRNA introns, odd ribosomes, and small enigmatic genomes across a large radiation of phyla.</title>
        <authorList>
            <person name="Brown C.T."/>
            <person name="Hug L.A."/>
            <person name="Thomas B.C."/>
            <person name="Sharon I."/>
            <person name="Castelle C.J."/>
            <person name="Singh A."/>
            <person name="Wilkins M.J."/>
            <person name="Williams K.H."/>
            <person name="Banfield J.F."/>
        </authorList>
    </citation>
    <scope>NUCLEOTIDE SEQUENCE [LARGE SCALE GENOMIC DNA]</scope>
</reference>
<proteinExistence type="predicted"/>
<dbReference type="SUPFAM" id="SSF53335">
    <property type="entry name" value="S-adenosyl-L-methionine-dependent methyltransferases"/>
    <property type="match status" value="1"/>
</dbReference>
<dbReference type="InterPro" id="IPR029063">
    <property type="entry name" value="SAM-dependent_MTases_sf"/>
</dbReference>
<dbReference type="EMBL" id="LBVR01000002">
    <property type="protein sequence ID" value="KKQ92823.1"/>
    <property type="molecule type" value="Genomic_DNA"/>
</dbReference>
<evidence type="ECO:0000313" key="1">
    <source>
        <dbReference type="EMBL" id="KKQ92823.1"/>
    </source>
</evidence>
<dbReference type="Pfam" id="PF13489">
    <property type="entry name" value="Methyltransf_23"/>
    <property type="match status" value="1"/>
</dbReference>
<accession>A0A0G0LLQ2</accession>
<dbReference type="Gene3D" id="3.40.50.150">
    <property type="entry name" value="Vaccinia Virus protein VP39"/>
    <property type="match status" value="1"/>
</dbReference>
<dbReference type="Proteomes" id="UP000033841">
    <property type="component" value="Unassembled WGS sequence"/>
</dbReference>
<evidence type="ECO:0008006" key="3">
    <source>
        <dbReference type="Google" id="ProtNLM"/>
    </source>
</evidence>
<gene>
    <name evidence="1" type="ORF">UT14_C0002G0007</name>
</gene>
<sequence length="285" mass="33526">MAPKMDSSSISKMIIKFLKKHKYKIPKLGNIIWERDQLRNEKANLLNALKNVDRFHPSKTINFSSITKKYKSKISGLEKYLKNKKNIFDVGVGPQGSDWWKKIDKNATITGIDWYFFPKKIPLNTTVTKFDASNLDSIDFSHPWYKNFDLIVARHILEHVEDPESTIAGISKLSKKNAIVYTGFPDYRNFTDIFYHLIHPEGGGHIQLLTDIIVKKMFIKHGFKLLECNIWPEDWTWLQEQFDYRGRGLTYTTQAEIDYICNVFRKELTLKKGYYYGYEMVFQKI</sequence>
<organism evidence="1 2">
    <name type="scientific">Candidatus Shapirobacteria bacterium GW2011_GWE1_38_92</name>
    <dbReference type="NCBI Taxonomy" id="1618489"/>
    <lineage>
        <taxon>Bacteria</taxon>
        <taxon>Candidatus Shapironibacteriota</taxon>
    </lineage>
</organism>
<comment type="caution">
    <text evidence="1">The sequence shown here is derived from an EMBL/GenBank/DDBJ whole genome shotgun (WGS) entry which is preliminary data.</text>
</comment>
<protein>
    <recommendedName>
        <fullName evidence="3">Methyltransferase type 11</fullName>
    </recommendedName>
</protein>
<name>A0A0G0LLQ2_9BACT</name>